<feature type="non-terminal residue" evidence="2">
    <location>
        <position position="134"/>
    </location>
</feature>
<feature type="compositionally biased region" description="Basic and acidic residues" evidence="1">
    <location>
        <begin position="9"/>
        <end position="30"/>
    </location>
</feature>
<evidence type="ECO:0000313" key="2">
    <source>
        <dbReference type="EMBL" id="CAA9338202.1"/>
    </source>
</evidence>
<proteinExistence type="predicted"/>
<dbReference type="AlphaFoldDB" id="A0A6J4LP79"/>
<gene>
    <name evidence="2" type="ORF">AVDCRST_MAG07-2167</name>
</gene>
<reference evidence="2" key="1">
    <citation type="submission" date="2020-02" db="EMBL/GenBank/DDBJ databases">
        <authorList>
            <person name="Meier V. D."/>
        </authorList>
    </citation>
    <scope>NUCLEOTIDE SEQUENCE</scope>
    <source>
        <strain evidence="2">AVDCRST_MAG07</strain>
    </source>
</reference>
<evidence type="ECO:0000256" key="1">
    <source>
        <dbReference type="SAM" id="MobiDB-lite"/>
    </source>
</evidence>
<feature type="non-terminal residue" evidence="2">
    <location>
        <position position="1"/>
    </location>
</feature>
<sequence>PLQRRRRGLREGRHLDQQPGRPELDHRDDAQRLLRPAVRRGAVTAVHHEPGHGTDAAVLVHPPGQRAVVLAVRHLLRQPGRQLRPGLQREHAVDQPAVHADRAPAAGLRGDAAEHDLHRQRLRSGHRLQARDPL</sequence>
<accession>A0A6J4LP79</accession>
<dbReference type="EMBL" id="CADCUB010000107">
    <property type="protein sequence ID" value="CAA9338202.1"/>
    <property type="molecule type" value="Genomic_DNA"/>
</dbReference>
<organism evidence="2">
    <name type="scientific">uncultured Frankineae bacterium</name>
    <dbReference type="NCBI Taxonomy" id="437475"/>
    <lineage>
        <taxon>Bacteria</taxon>
        <taxon>Bacillati</taxon>
        <taxon>Actinomycetota</taxon>
        <taxon>Actinomycetes</taxon>
        <taxon>Frankiales</taxon>
        <taxon>environmental samples</taxon>
    </lineage>
</organism>
<feature type="region of interest" description="Disordered" evidence="1">
    <location>
        <begin position="81"/>
        <end position="134"/>
    </location>
</feature>
<feature type="region of interest" description="Disordered" evidence="1">
    <location>
        <begin position="1"/>
        <end position="30"/>
    </location>
</feature>
<name>A0A6J4LP79_9ACTN</name>
<protein>
    <submittedName>
        <fullName evidence="2">Uncharacterized protein</fullName>
    </submittedName>
</protein>